<dbReference type="AlphaFoldDB" id="A0AA38XWA8"/>
<organism evidence="3 4">
    <name type="scientific">Knufia peltigerae</name>
    <dbReference type="NCBI Taxonomy" id="1002370"/>
    <lineage>
        <taxon>Eukaryota</taxon>
        <taxon>Fungi</taxon>
        <taxon>Dikarya</taxon>
        <taxon>Ascomycota</taxon>
        <taxon>Pezizomycotina</taxon>
        <taxon>Eurotiomycetes</taxon>
        <taxon>Chaetothyriomycetidae</taxon>
        <taxon>Chaetothyriales</taxon>
        <taxon>Trichomeriaceae</taxon>
        <taxon>Knufia</taxon>
    </lineage>
</organism>
<dbReference type="PANTHER" id="PTHR43539:SF24">
    <property type="entry name" value="FAD_NAD(P)-BINDING DOMAIN-CONTAINING PROTEIN-RELATED"/>
    <property type="match status" value="1"/>
</dbReference>
<dbReference type="InterPro" id="IPR050982">
    <property type="entry name" value="Auxin_biosynth/cation_transpt"/>
</dbReference>
<feature type="region of interest" description="Disordered" evidence="2">
    <location>
        <begin position="166"/>
        <end position="186"/>
    </location>
</feature>
<gene>
    <name evidence="3" type="ORF">H2204_010324</name>
</gene>
<keyword evidence="1" id="KW-0560">Oxidoreductase</keyword>
<dbReference type="SUPFAM" id="SSF51905">
    <property type="entry name" value="FAD/NAD(P)-binding domain"/>
    <property type="match status" value="1"/>
</dbReference>
<evidence type="ECO:0000256" key="2">
    <source>
        <dbReference type="SAM" id="MobiDB-lite"/>
    </source>
</evidence>
<dbReference type="GO" id="GO:0004497">
    <property type="term" value="F:monooxygenase activity"/>
    <property type="evidence" value="ECO:0007669"/>
    <property type="project" value="TreeGrafter"/>
</dbReference>
<accession>A0AA38XWA8</accession>
<evidence type="ECO:0000313" key="3">
    <source>
        <dbReference type="EMBL" id="KAJ9625462.1"/>
    </source>
</evidence>
<comment type="caution">
    <text evidence="3">The sequence shown here is derived from an EMBL/GenBank/DDBJ whole genome shotgun (WGS) entry which is preliminary data.</text>
</comment>
<dbReference type="PANTHER" id="PTHR43539">
    <property type="entry name" value="FLAVIN-BINDING MONOOXYGENASE-LIKE PROTEIN (AFU_ORTHOLOGUE AFUA_4G09220)"/>
    <property type="match status" value="1"/>
</dbReference>
<dbReference type="InterPro" id="IPR036188">
    <property type="entry name" value="FAD/NAD-bd_sf"/>
</dbReference>
<dbReference type="InterPro" id="IPR036291">
    <property type="entry name" value="NAD(P)-bd_dom_sf"/>
</dbReference>
<dbReference type="Proteomes" id="UP001172681">
    <property type="component" value="Unassembled WGS sequence"/>
</dbReference>
<evidence type="ECO:0000313" key="4">
    <source>
        <dbReference type="Proteomes" id="UP001172681"/>
    </source>
</evidence>
<proteinExistence type="predicted"/>
<keyword evidence="4" id="KW-1185">Reference proteome</keyword>
<dbReference type="GO" id="GO:0050660">
    <property type="term" value="F:flavin adenine dinucleotide binding"/>
    <property type="evidence" value="ECO:0007669"/>
    <property type="project" value="TreeGrafter"/>
</dbReference>
<protein>
    <recommendedName>
        <fullName evidence="5">Flavin-containing monooxygenase YUCCA3</fullName>
    </recommendedName>
</protein>
<sequence>MLAAQPQPHDVSLHLFNKSQPIVTIKEEEAKSPREIAQQWLERFASALSGNDLSQLPSLIHSESWWRDHLALEWDFHTLHTLPTITSFLQQHLPGCQFSNFKLAESGQFAPSASTPIEGLEWIESMFSFDTKIGRGKGMIRLVRGEDGIYKGYMLHTSLQELKGFEESSGARRPHGGNNSLTGGVKSGNWLERRQRAVEFQEDQPQVLIIGAGQAGLNMAARLQSLNMSTLLIDKNARVGDNWRSRYRTLVTHDPVQYTHMYGLPFPSTWPLFTPKDKLGDWFEAYASLMELNVWTNTKIVSVEYSDKDKKWTVVVDNPTHGGKRTLTSNYLVFCTGHAGEPMIPTFPGQETFVGTVYHGSQHQDATQNTASVAGKRVAVVGTGNSGHDIAQNYYEAGAAEVTMLQRRGTYVIQASKGLFMLHEGLYDETGPPIEDADVYGQSLPIAVQFALNVGLTERIKAAEKENIEGLERAGFKLDFGHDGSGIYRKYITRGGGYYIDVGASRLIIDGKIKVVQSPEGIQGFDKENLILGDGKRKLPADIVVLATGYDNMRTTARKVLGDKIADRAKDVWDLDEEGEVNAMWRPSGHPRLWFMGGSLALCRIYSRFVALQIKAIEEGLASG</sequence>
<dbReference type="Pfam" id="PF13738">
    <property type="entry name" value="Pyr_redox_3"/>
    <property type="match status" value="1"/>
</dbReference>
<name>A0AA38XWA8_9EURO</name>
<dbReference type="Gene3D" id="3.50.50.60">
    <property type="entry name" value="FAD/NAD(P)-binding domain"/>
    <property type="match status" value="1"/>
</dbReference>
<evidence type="ECO:0008006" key="5">
    <source>
        <dbReference type="Google" id="ProtNLM"/>
    </source>
</evidence>
<dbReference type="EMBL" id="JAPDRN010000086">
    <property type="protein sequence ID" value="KAJ9625462.1"/>
    <property type="molecule type" value="Genomic_DNA"/>
</dbReference>
<dbReference type="SUPFAM" id="SSF51735">
    <property type="entry name" value="NAD(P)-binding Rossmann-fold domains"/>
    <property type="match status" value="1"/>
</dbReference>
<reference evidence="3" key="1">
    <citation type="submission" date="2022-10" db="EMBL/GenBank/DDBJ databases">
        <title>Culturing micro-colonial fungi from biological soil crusts in the Mojave desert and describing Neophaeococcomyces mojavensis, and introducing the new genera and species Taxawa tesnikishii.</title>
        <authorList>
            <person name="Kurbessoian T."/>
            <person name="Stajich J.E."/>
        </authorList>
    </citation>
    <scope>NUCLEOTIDE SEQUENCE</scope>
    <source>
        <strain evidence="3">TK_35</strain>
    </source>
</reference>
<evidence type="ECO:0000256" key="1">
    <source>
        <dbReference type="ARBA" id="ARBA00023002"/>
    </source>
</evidence>